<evidence type="ECO:0000313" key="6">
    <source>
        <dbReference type="EMBL" id="QPC42675.1"/>
    </source>
</evidence>
<accession>A0A7S8HBK1</accession>
<keyword evidence="7" id="KW-1185">Reference proteome</keyword>
<evidence type="ECO:0000313" key="7">
    <source>
        <dbReference type="Proteomes" id="UP000593594"/>
    </source>
</evidence>
<evidence type="ECO:0000256" key="3">
    <source>
        <dbReference type="ARBA" id="ARBA00022448"/>
    </source>
</evidence>
<name>A0A7S8HBK1_9HYPH</name>
<evidence type="ECO:0000256" key="4">
    <source>
        <dbReference type="ARBA" id="ARBA00022729"/>
    </source>
</evidence>
<dbReference type="InterPro" id="IPR006059">
    <property type="entry name" value="SBP"/>
</dbReference>
<comment type="subcellular location">
    <subcellularLocation>
        <location evidence="1">Periplasm</location>
    </subcellularLocation>
</comment>
<organism evidence="6 7">
    <name type="scientific">Kaustia mangrovi</name>
    <dbReference type="NCBI Taxonomy" id="2593653"/>
    <lineage>
        <taxon>Bacteria</taxon>
        <taxon>Pseudomonadati</taxon>
        <taxon>Pseudomonadota</taxon>
        <taxon>Alphaproteobacteria</taxon>
        <taxon>Hyphomicrobiales</taxon>
        <taxon>Parvibaculaceae</taxon>
        <taxon>Kaustia</taxon>
    </lineage>
</organism>
<dbReference type="GO" id="GO:0030288">
    <property type="term" value="C:outer membrane-bounded periplasmic space"/>
    <property type="evidence" value="ECO:0007669"/>
    <property type="project" value="TreeGrafter"/>
</dbReference>
<protein>
    <submittedName>
        <fullName evidence="6">ABC transporter substrate-binding protein</fullName>
    </submittedName>
</protein>
<dbReference type="RefSeq" id="WP_213163912.1">
    <property type="nucleotide sequence ID" value="NZ_CP058214.1"/>
</dbReference>
<dbReference type="PANTHER" id="PTHR30006:SF3">
    <property type="entry name" value="THIAMINE-BINDING PERIPLASMIC PROTEIN"/>
    <property type="match status" value="1"/>
</dbReference>
<keyword evidence="5" id="KW-0574">Periplasm</keyword>
<dbReference type="GO" id="GO:0030976">
    <property type="term" value="F:thiamine pyrophosphate binding"/>
    <property type="evidence" value="ECO:0007669"/>
    <property type="project" value="TreeGrafter"/>
</dbReference>
<dbReference type="EMBL" id="CP058214">
    <property type="protein sequence ID" value="QPC42675.1"/>
    <property type="molecule type" value="Genomic_DNA"/>
</dbReference>
<gene>
    <name evidence="6" type="ORF">HW532_08155</name>
</gene>
<dbReference type="InterPro" id="IPR006311">
    <property type="entry name" value="TAT_signal"/>
</dbReference>
<keyword evidence="3" id="KW-0813">Transport</keyword>
<dbReference type="Gene3D" id="3.40.190.10">
    <property type="entry name" value="Periplasmic binding protein-like II"/>
    <property type="match status" value="2"/>
</dbReference>
<dbReference type="Pfam" id="PF13416">
    <property type="entry name" value="SBP_bac_8"/>
    <property type="match status" value="1"/>
</dbReference>
<dbReference type="PROSITE" id="PS51318">
    <property type="entry name" value="TAT"/>
    <property type="match status" value="1"/>
</dbReference>
<evidence type="ECO:0000256" key="5">
    <source>
        <dbReference type="ARBA" id="ARBA00022764"/>
    </source>
</evidence>
<dbReference type="Proteomes" id="UP000593594">
    <property type="component" value="Chromosome"/>
</dbReference>
<evidence type="ECO:0000256" key="1">
    <source>
        <dbReference type="ARBA" id="ARBA00004418"/>
    </source>
</evidence>
<evidence type="ECO:0000256" key="2">
    <source>
        <dbReference type="ARBA" id="ARBA00008520"/>
    </source>
</evidence>
<dbReference type="SUPFAM" id="SSF53850">
    <property type="entry name" value="Periplasmic binding protein-like II"/>
    <property type="match status" value="1"/>
</dbReference>
<proteinExistence type="inferred from homology"/>
<dbReference type="CDD" id="cd13589">
    <property type="entry name" value="PBP2_polyamine_RpCGA009"/>
    <property type="match status" value="1"/>
</dbReference>
<dbReference type="GO" id="GO:0015888">
    <property type="term" value="P:thiamine transport"/>
    <property type="evidence" value="ECO:0007669"/>
    <property type="project" value="TreeGrafter"/>
</dbReference>
<dbReference type="PANTHER" id="PTHR30006">
    <property type="entry name" value="THIAMINE-BINDING PERIPLASMIC PROTEIN-RELATED"/>
    <property type="match status" value="1"/>
</dbReference>
<reference evidence="6 7" key="1">
    <citation type="submission" date="2020-06" db="EMBL/GenBank/DDBJ databases">
        <title>Genome sequence of 2 isolates from Red Sea Mangroves.</title>
        <authorList>
            <person name="Sefrji F."/>
            <person name="Michoud G."/>
            <person name="Merlino G."/>
            <person name="Daffonchio D."/>
        </authorList>
    </citation>
    <scope>NUCLEOTIDE SEQUENCE [LARGE SCALE GENOMIC DNA]</scope>
    <source>
        <strain evidence="6 7">R1DC25</strain>
    </source>
</reference>
<dbReference type="GO" id="GO:0030975">
    <property type="term" value="F:thiamine binding"/>
    <property type="evidence" value="ECO:0007669"/>
    <property type="project" value="TreeGrafter"/>
</dbReference>
<comment type="similarity">
    <text evidence="2">Belongs to the bacterial solute-binding protein 1 family.</text>
</comment>
<dbReference type="KEGG" id="kmn:HW532_08155"/>
<dbReference type="AlphaFoldDB" id="A0A7S8HBK1"/>
<sequence>MSKLKPIGRPGWTRRQALGLAGGAASLALLSSRGVSAKASQLVVATGGGKLENAYKKSIFTPFTEKTDIEIVTTSNPLAKLKAMVEQGQVEWDVVQAPPEQLLLLGREGMLEPIDYSVVDKTNLIAGAARKDLVLTDVAAYHVAWNTENVTANPPQNWAEMWAYDGRIGLWKRPYQTLEAALLADGVAMDELYPLDVERGLKSLGKIRDKLVWWERGAQGAQLLLDGEVDVGAIWNGRVHQPKLDGAPVDFTFDQAVFVNDAWAVPKGAPNAKEAMELINFCLSPKAQADYSREIPYGPVNKEAFALLDDRTKEALPSSPQNYDKGILLDLDYWVDNGQKVSERFNEWLLS</sequence>
<keyword evidence="4" id="KW-0732">Signal</keyword>